<dbReference type="AlphaFoldDB" id="A0A7W7H4N4"/>
<feature type="region of interest" description="Disordered" evidence="1">
    <location>
        <begin position="21"/>
        <end position="47"/>
    </location>
</feature>
<accession>A0A7W7H4N4</accession>
<keyword evidence="3" id="KW-1185">Reference proteome</keyword>
<dbReference type="EMBL" id="JACHNB010000001">
    <property type="protein sequence ID" value="MBB4743935.1"/>
    <property type="molecule type" value="Genomic_DNA"/>
</dbReference>
<name>A0A7W7H4N4_9ACTN</name>
<evidence type="ECO:0000313" key="2">
    <source>
        <dbReference type="EMBL" id="MBB4743935.1"/>
    </source>
</evidence>
<reference evidence="2 3" key="1">
    <citation type="submission" date="2020-08" db="EMBL/GenBank/DDBJ databases">
        <title>Sequencing the genomes of 1000 actinobacteria strains.</title>
        <authorList>
            <person name="Klenk H.-P."/>
        </authorList>
    </citation>
    <scope>NUCLEOTIDE SEQUENCE [LARGE SCALE GENOMIC DNA]</scope>
    <source>
        <strain evidence="2 3">DSM 45809</strain>
    </source>
</reference>
<proteinExistence type="predicted"/>
<evidence type="ECO:0000313" key="3">
    <source>
        <dbReference type="Proteomes" id="UP000546162"/>
    </source>
</evidence>
<evidence type="ECO:0000256" key="1">
    <source>
        <dbReference type="SAM" id="MobiDB-lite"/>
    </source>
</evidence>
<gene>
    <name evidence="2" type="ORF">BJY16_007394</name>
</gene>
<organism evidence="2 3">
    <name type="scientific">Actinoplanes octamycinicus</name>
    <dbReference type="NCBI Taxonomy" id="135948"/>
    <lineage>
        <taxon>Bacteria</taxon>
        <taxon>Bacillati</taxon>
        <taxon>Actinomycetota</taxon>
        <taxon>Actinomycetes</taxon>
        <taxon>Micromonosporales</taxon>
        <taxon>Micromonosporaceae</taxon>
        <taxon>Actinoplanes</taxon>
    </lineage>
</organism>
<comment type="caution">
    <text evidence="2">The sequence shown here is derived from an EMBL/GenBank/DDBJ whole genome shotgun (WGS) entry which is preliminary data.</text>
</comment>
<protein>
    <submittedName>
        <fullName evidence="2">Uncharacterized protein</fullName>
    </submittedName>
</protein>
<dbReference type="RefSeq" id="WP_185044166.1">
    <property type="nucleotide sequence ID" value="NZ_BAABFG010000005.1"/>
</dbReference>
<dbReference type="Proteomes" id="UP000546162">
    <property type="component" value="Unassembled WGS sequence"/>
</dbReference>
<sequence>MTAALLGDFEHRQLAFDPGWHRTAQRGDEPVAGVQGCLDGNGDLRVG</sequence>